<dbReference type="PANTHER" id="PTHR10989:SF19">
    <property type="entry name" value="ANDROGEN-DEPENDENT TFPI-REGULATING PROTEIN-LIKE"/>
    <property type="match status" value="1"/>
</dbReference>
<comment type="catalytic activity">
    <reaction evidence="10">
        <text>12-octadecanoyloxy-octadecanoate + H2O = 12-hydroxyoctadecanoate + octadecanoate + H(+)</text>
        <dbReference type="Rhea" id="RHEA:52080"/>
        <dbReference type="ChEBI" id="CHEBI:15377"/>
        <dbReference type="ChEBI" id="CHEBI:15378"/>
        <dbReference type="ChEBI" id="CHEBI:25629"/>
        <dbReference type="ChEBI" id="CHEBI:84201"/>
        <dbReference type="ChEBI" id="CHEBI:136330"/>
    </reaction>
    <physiologicalReaction direction="left-to-right" evidence="10">
        <dbReference type="Rhea" id="RHEA:52081"/>
    </physiologicalReaction>
</comment>
<keyword evidence="5 17" id="KW-1133">Transmembrane helix</keyword>
<comment type="catalytic activity">
    <reaction evidence="12">
        <text>9-(9Z-octadecenoyloxy)-octadecanoate + H2O = 9-hydroxy-octadecanoate + (9Z)-octadecenoate + H(+)</text>
        <dbReference type="Rhea" id="RHEA:52048"/>
        <dbReference type="ChEBI" id="CHEBI:15377"/>
        <dbReference type="ChEBI" id="CHEBI:15378"/>
        <dbReference type="ChEBI" id="CHEBI:30823"/>
        <dbReference type="ChEBI" id="CHEBI:136282"/>
        <dbReference type="ChEBI" id="CHEBI:136286"/>
    </reaction>
    <physiologicalReaction direction="left-to-right" evidence="12">
        <dbReference type="Rhea" id="RHEA:52049"/>
    </physiologicalReaction>
</comment>
<dbReference type="Proteomes" id="UP000694891">
    <property type="component" value="Unplaced"/>
</dbReference>
<comment type="catalytic activity">
    <reaction evidence="8">
        <text>13-octadecanoyloxy-octadecanoate + H2O = 13-hydroxy-octadecanoate + octadecanoate + H(+)</text>
        <dbReference type="Rhea" id="RHEA:52084"/>
        <dbReference type="ChEBI" id="CHEBI:15377"/>
        <dbReference type="ChEBI" id="CHEBI:15378"/>
        <dbReference type="ChEBI" id="CHEBI:25629"/>
        <dbReference type="ChEBI" id="CHEBI:136304"/>
        <dbReference type="ChEBI" id="CHEBI:136335"/>
    </reaction>
    <physiologicalReaction direction="left-to-right" evidence="8">
        <dbReference type="Rhea" id="RHEA:52085"/>
    </physiologicalReaction>
</comment>
<sequence length="253" mass="28875">MTSTLGRVYHIAAFGWYALVLKSLIAKDGEELPPGIFVYGGPWKYLTFLNLVLQAVFFGLAAVNDLQPGKTAERSLRRLKDFLFSVFAFPVGMFVVLLFWSIFAYDRELVYPATIDTFIPPWINHAVHTFVLPVLLGEVLVQPHTYPQTKNALAALGVVGSAYLFWIGWVYLSVGIWVYPLLGHFSTAGLVGFFFFNMTVVTLLYLLGDKLNSYFWSKRHYFYNHRQTKDHSFVFNLALCPFKLSFSLLFPLI</sequence>
<name>A0A9Y4K6L4_9TELE</name>
<evidence type="ECO:0000313" key="18">
    <source>
        <dbReference type="Proteomes" id="UP000694891"/>
    </source>
</evidence>
<keyword evidence="6 17" id="KW-0472">Membrane</keyword>
<comment type="catalytic activity">
    <reaction evidence="13">
        <text>9-octadecanoyloxy-octadecanoate + H2O = 9-hydroxy-octadecanoate + octadecanoate + H(+)</text>
        <dbReference type="Rhea" id="RHEA:52096"/>
        <dbReference type="ChEBI" id="CHEBI:15377"/>
        <dbReference type="ChEBI" id="CHEBI:15378"/>
        <dbReference type="ChEBI" id="CHEBI:25629"/>
        <dbReference type="ChEBI" id="CHEBI:136286"/>
        <dbReference type="ChEBI" id="CHEBI:136373"/>
    </reaction>
    <physiologicalReaction direction="left-to-right" evidence="13">
        <dbReference type="Rhea" id="RHEA:52097"/>
    </physiologicalReaction>
</comment>
<evidence type="ECO:0000256" key="17">
    <source>
        <dbReference type="SAM" id="Phobius"/>
    </source>
</evidence>
<evidence type="ECO:0000256" key="6">
    <source>
        <dbReference type="ARBA" id="ARBA00023136"/>
    </source>
</evidence>
<keyword evidence="18" id="KW-1185">Reference proteome</keyword>
<evidence type="ECO:0000256" key="11">
    <source>
        <dbReference type="ARBA" id="ARBA00048701"/>
    </source>
</evidence>
<evidence type="ECO:0000256" key="13">
    <source>
        <dbReference type="ARBA" id="ARBA00049221"/>
    </source>
</evidence>
<evidence type="ECO:0000256" key="15">
    <source>
        <dbReference type="ARBA" id="ARBA00049322"/>
    </source>
</evidence>
<reference evidence="19" key="1">
    <citation type="submission" date="2025-08" db="UniProtKB">
        <authorList>
            <consortium name="RefSeq"/>
        </authorList>
    </citation>
    <scope>IDENTIFICATION</scope>
</reference>
<evidence type="ECO:0000256" key="5">
    <source>
        <dbReference type="ARBA" id="ARBA00022989"/>
    </source>
</evidence>
<proteinExistence type="inferred from homology"/>
<evidence type="ECO:0000313" key="19">
    <source>
        <dbReference type="RefSeq" id="XP_008283546.1"/>
    </source>
</evidence>
<protein>
    <submittedName>
        <fullName evidence="19">Androgen-dependent TFPI-regulating protein isoform X1</fullName>
    </submittedName>
</protein>
<dbReference type="PANTHER" id="PTHR10989">
    <property type="entry name" value="ANDROGEN-INDUCED PROTEIN 1-RELATED"/>
    <property type="match status" value="1"/>
</dbReference>
<evidence type="ECO:0000256" key="14">
    <source>
        <dbReference type="ARBA" id="ARBA00049296"/>
    </source>
</evidence>
<evidence type="ECO:0000256" key="12">
    <source>
        <dbReference type="ARBA" id="ARBA00048800"/>
    </source>
</evidence>
<evidence type="ECO:0000256" key="16">
    <source>
        <dbReference type="ARBA" id="ARBA00049428"/>
    </source>
</evidence>
<comment type="catalytic activity">
    <reaction evidence="15">
        <text>13-(9Z-hexadecenoyloxy)-octadecanoate + H2O = 13-hydroxy-octadecanoate + (9Z)-hexadecenoate + H(+)</text>
        <dbReference type="Rhea" id="RHEA:52076"/>
        <dbReference type="ChEBI" id="CHEBI:15377"/>
        <dbReference type="ChEBI" id="CHEBI:15378"/>
        <dbReference type="ChEBI" id="CHEBI:32372"/>
        <dbReference type="ChEBI" id="CHEBI:136304"/>
        <dbReference type="ChEBI" id="CHEBI:136315"/>
    </reaction>
    <physiologicalReaction direction="left-to-right" evidence="15">
        <dbReference type="Rhea" id="RHEA:52077"/>
    </physiologicalReaction>
</comment>
<evidence type="ECO:0000256" key="1">
    <source>
        <dbReference type="ARBA" id="ARBA00000923"/>
    </source>
</evidence>
<evidence type="ECO:0000256" key="10">
    <source>
        <dbReference type="ARBA" id="ARBA00048680"/>
    </source>
</evidence>
<dbReference type="AlphaFoldDB" id="A0A9Y4K6L4"/>
<dbReference type="GeneID" id="103359796"/>
<feature type="transmembrane region" description="Helical" evidence="17">
    <location>
        <begin position="7"/>
        <end position="25"/>
    </location>
</feature>
<organism evidence="18 19">
    <name type="scientific">Stegastes partitus</name>
    <name type="common">bicolor damselfish</name>
    <dbReference type="NCBI Taxonomy" id="144197"/>
    <lineage>
        <taxon>Eukaryota</taxon>
        <taxon>Metazoa</taxon>
        <taxon>Chordata</taxon>
        <taxon>Craniata</taxon>
        <taxon>Vertebrata</taxon>
        <taxon>Euteleostomi</taxon>
        <taxon>Actinopterygii</taxon>
        <taxon>Neopterygii</taxon>
        <taxon>Teleostei</taxon>
        <taxon>Neoteleostei</taxon>
        <taxon>Acanthomorphata</taxon>
        <taxon>Ovalentaria</taxon>
        <taxon>Pomacentridae</taxon>
        <taxon>Stegastes</taxon>
    </lineage>
</organism>
<dbReference type="Pfam" id="PF04750">
    <property type="entry name" value="Far-17a_AIG1"/>
    <property type="match status" value="1"/>
</dbReference>
<dbReference type="GO" id="GO:0016020">
    <property type="term" value="C:membrane"/>
    <property type="evidence" value="ECO:0007669"/>
    <property type="project" value="InterPro"/>
</dbReference>
<feature type="transmembrane region" description="Helical" evidence="17">
    <location>
        <begin position="233"/>
        <end position="252"/>
    </location>
</feature>
<comment type="subcellular location">
    <subcellularLocation>
        <location evidence="2">Endomembrane system</location>
        <topology evidence="2">Multi-pass membrane protein</topology>
    </subcellularLocation>
</comment>
<accession>A0A9Y4K6L4</accession>
<dbReference type="RefSeq" id="XP_008283546.1">
    <property type="nucleotide sequence ID" value="XM_008285324.1"/>
</dbReference>
<comment type="similarity">
    <text evidence="3">Belongs to the AIG1 family.</text>
</comment>
<dbReference type="GO" id="GO:0012505">
    <property type="term" value="C:endomembrane system"/>
    <property type="evidence" value="ECO:0007669"/>
    <property type="project" value="UniProtKB-SubCell"/>
</dbReference>
<comment type="catalytic activity">
    <reaction evidence="16">
        <text>12-(9Z-hexadecenoyloxy)-octadecanoate + H2O = 12-hydroxyoctadecanoate + (9Z)-hexadecenoate + H(+)</text>
        <dbReference type="Rhea" id="RHEA:52072"/>
        <dbReference type="ChEBI" id="CHEBI:15377"/>
        <dbReference type="ChEBI" id="CHEBI:15378"/>
        <dbReference type="ChEBI" id="CHEBI:32372"/>
        <dbReference type="ChEBI" id="CHEBI:84201"/>
        <dbReference type="ChEBI" id="CHEBI:136312"/>
    </reaction>
    <physiologicalReaction direction="left-to-right" evidence="16">
        <dbReference type="Rhea" id="RHEA:52073"/>
    </physiologicalReaction>
</comment>
<feature type="transmembrane region" description="Helical" evidence="17">
    <location>
        <begin position="185"/>
        <end position="208"/>
    </location>
</feature>
<comment type="catalytic activity">
    <reaction evidence="14">
        <text>13-(9Z-octadecenoyloxy)-octadecanoate + H2O = 13-hydroxy-octadecanoate + (9Z)-octadecenoate + H(+)</text>
        <dbReference type="Rhea" id="RHEA:52064"/>
        <dbReference type="ChEBI" id="CHEBI:15377"/>
        <dbReference type="ChEBI" id="CHEBI:15378"/>
        <dbReference type="ChEBI" id="CHEBI:30823"/>
        <dbReference type="ChEBI" id="CHEBI:136303"/>
        <dbReference type="ChEBI" id="CHEBI:136304"/>
    </reaction>
    <physiologicalReaction direction="left-to-right" evidence="14">
        <dbReference type="Rhea" id="RHEA:52065"/>
    </physiologicalReaction>
</comment>
<comment type="catalytic activity">
    <reaction evidence="9">
        <text>9-hexadecanoyloxy-octadecanoate + H2O = 9-hydroxy-octadecanoate + hexadecanoate + H(+)</text>
        <dbReference type="Rhea" id="RHEA:52052"/>
        <dbReference type="ChEBI" id="CHEBI:7896"/>
        <dbReference type="ChEBI" id="CHEBI:15377"/>
        <dbReference type="ChEBI" id="CHEBI:15378"/>
        <dbReference type="ChEBI" id="CHEBI:83670"/>
        <dbReference type="ChEBI" id="CHEBI:136286"/>
    </reaction>
    <physiologicalReaction direction="left-to-right" evidence="9">
        <dbReference type="Rhea" id="RHEA:52053"/>
    </physiologicalReaction>
</comment>
<evidence type="ECO:0000256" key="7">
    <source>
        <dbReference type="ARBA" id="ARBA00047368"/>
    </source>
</evidence>
<gene>
    <name evidence="19" type="primary">LOC103359796</name>
</gene>
<comment type="catalytic activity">
    <reaction evidence="11">
        <text>12-(9Z-octadecenoyloxy)-octadecanoate + H2O = 12-hydroxyoctadecanoate + (9Z)-octadecenoate + H(+)</text>
        <dbReference type="Rhea" id="RHEA:52060"/>
        <dbReference type="ChEBI" id="CHEBI:15377"/>
        <dbReference type="ChEBI" id="CHEBI:15378"/>
        <dbReference type="ChEBI" id="CHEBI:30823"/>
        <dbReference type="ChEBI" id="CHEBI:84201"/>
        <dbReference type="ChEBI" id="CHEBI:136302"/>
    </reaction>
    <physiologicalReaction direction="left-to-right" evidence="11">
        <dbReference type="Rhea" id="RHEA:52061"/>
    </physiologicalReaction>
</comment>
<feature type="transmembrane region" description="Helical" evidence="17">
    <location>
        <begin position="45"/>
        <end position="63"/>
    </location>
</feature>
<feature type="transmembrane region" description="Helical" evidence="17">
    <location>
        <begin position="153"/>
        <end position="179"/>
    </location>
</feature>
<keyword evidence="4 17" id="KW-0812">Transmembrane</keyword>
<feature type="transmembrane region" description="Helical" evidence="17">
    <location>
        <begin position="83"/>
        <end position="102"/>
    </location>
</feature>
<dbReference type="InterPro" id="IPR006838">
    <property type="entry name" value="ADTRP_AIG1"/>
</dbReference>
<evidence type="ECO:0000256" key="8">
    <source>
        <dbReference type="ARBA" id="ARBA00047427"/>
    </source>
</evidence>
<evidence type="ECO:0000256" key="2">
    <source>
        <dbReference type="ARBA" id="ARBA00004127"/>
    </source>
</evidence>
<comment type="catalytic activity">
    <reaction evidence="7">
        <text>12-hexadecanoyloxy-octadecanoate + H2O = 12-hydroxyoctadecanoate + hexadecanoate + H(+)</text>
        <dbReference type="Rhea" id="RHEA:52056"/>
        <dbReference type="ChEBI" id="CHEBI:7896"/>
        <dbReference type="ChEBI" id="CHEBI:15377"/>
        <dbReference type="ChEBI" id="CHEBI:15378"/>
        <dbReference type="ChEBI" id="CHEBI:83677"/>
        <dbReference type="ChEBI" id="CHEBI:84201"/>
    </reaction>
    <physiologicalReaction direction="left-to-right" evidence="7">
        <dbReference type="Rhea" id="RHEA:52057"/>
    </physiologicalReaction>
</comment>
<evidence type="ECO:0000256" key="4">
    <source>
        <dbReference type="ARBA" id="ARBA00022692"/>
    </source>
</evidence>
<evidence type="ECO:0000256" key="9">
    <source>
        <dbReference type="ARBA" id="ARBA00047863"/>
    </source>
</evidence>
<feature type="transmembrane region" description="Helical" evidence="17">
    <location>
        <begin position="122"/>
        <end position="141"/>
    </location>
</feature>
<comment type="catalytic activity">
    <reaction evidence="1">
        <text>9-(9Z-hexadecenoyloxy)-octadecanoate + H2O = (9Z)-hexadecenoate + 9-hydroxy-octadecanoate + H(+)</text>
        <dbReference type="Rhea" id="RHEA:52068"/>
        <dbReference type="ChEBI" id="CHEBI:15377"/>
        <dbReference type="ChEBI" id="CHEBI:15378"/>
        <dbReference type="ChEBI" id="CHEBI:32372"/>
        <dbReference type="ChEBI" id="CHEBI:136286"/>
        <dbReference type="ChEBI" id="CHEBI:136309"/>
    </reaction>
    <physiologicalReaction direction="left-to-right" evidence="1">
        <dbReference type="Rhea" id="RHEA:52069"/>
    </physiologicalReaction>
</comment>
<evidence type="ECO:0000256" key="3">
    <source>
        <dbReference type="ARBA" id="ARBA00009300"/>
    </source>
</evidence>